<dbReference type="VEuPathDB" id="TriTrypDB:TcCLB.508277.190"/>
<dbReference type="VEuPathDB" id="TriTrypDB:Tc_MARK_5780"/>
<dbReference type="Proteomes" id="UP000246078">
    <property type="component" value="Unassembled WGS sequence"/>
</dbReference>
<evidence type="ECO:0000259" key="13">
    <source>
        <dbReference type="PROSITE" id="PS50089"/>
    </source>
</evidence>
<organism evidence="14 15">
    <name type="scientific">Trypanosoma cruzi</name>
    <dbReference type="NCBI Taxonomy" id="5693"/>
    <lineage>
        <taxon>Eukaryota</taxon>
        <taxon>Discoba</taxon>
        <taxon>Euglenozoa</taxon>
        <taxon>Kinetoplastea</taxon>
        <taxon>Metakinetoplastina</taxon>
        <taxon>Trypanosomatida</taxon>
        <taxon>Trypanosomatidae</taxon>
        <taxon>Trypanosoma</taxon>
        <taxon>Schizotrypanum</taxon>
    </lineage>
</organism>
<evidence type="ECO:0000256" key="12">
    <source>
        <dbReference type="SAM" id="Phobius"/>
    </source>
</evidence>
<dbReference type="VEuPathDB" id="TriTrypDB:ECC02_004707"/>
<evidence type="ECO:0000256" key="8">
    <source>
        <dbReference type="ARBA" id="ARBA00022989"/>
    </source>
</evidence>
<dbReference type="GO" id="GO:0043161">
    <property type="term" value="P:proteasome-mediated ubiquitin-dependent protein catabolic process"/>
    <property type="evidence" value="ECO:0007669"/>
    <property type="project" value="TreeGrafter"/>
</dbReference>
<dbReference type="OrthoDB" id="7759664at2759"/>
<evidence type="ECO:0000256" key="6">
    <source>
        <dbReference type="ARBA" id="ARBA00022771"/>
    </source>
</evidence>
<reference evidence="14 15" key="1">
    <citation type="journal article" date="2018" name="Microb. Genom.">
        <title>Expanding an expanded genome: long-read sequencing of Trypanosoma cruzi.</title>
        <authorList>
            <person name="Berna L."/>
            <person name="Rodriguez M."/>
            <person name="Chiribao M.L."/>
            <person name="Parodi-Talice A."/>
            <person name="Pita S."/>
            <person name="Rijo G."/>
            <person name="Alvarez-Valin F."/>
            <person name="Robello C."/>
        </authorList>
    </citation>
    <scope>NUCLEOTIDE SEQUENCE [LARGE SCALE GENOMIC DNA]</scope>
    <source>
        <strain evidence="14 15">TCC</strain>
    </source>
</reference>
<dbReference type="GO" id="GO:0036503">
    <property type="term" value="P:ERAD pathway"/>
    <property type="evidence" value="ECO:0007669"/>
    <property type="project" value="TreeGrafter"/>
</dbReference>
<feature type="transmembrane region" description="Helical" evidence="12">
    <location>
        <begin position="211"/>
        <end position="234"/>
    </location>
</feature>
<dbReference type="EMBL" id="PRFC01000204">
    <property type="protein sequence ID" value="PWV00893.1"/>
    <property type="molecule type" value="Genomic_DNA"/>
</dbReference>
<keyword evidence="6 10" id="KW-0863">Zinc-finger</keyword>
<feature type="compositionally biased region" description="Low complexity" evidence="11">
    <location>
        <begin position="357"/>
        <end position="375"/>
    </location>
</feature>
<feature type="region of interest" description="Disordered" evidence="11">
    <location>
        <begin position="469"/>
        <end position="489"/>
    </location>
</feature>
<dbReference type="PROSITE" id="PS50089">
    <property type="entry name" value="ZF_RING_2"/>
    <property type="match status" value="1"/>
</dbReference>
<evidence type="ECO:0000256" key="1">
    <source>
        <dbReference type="ARBA" id="ARBA00004127"/>
    </source>
</evidence>
<feature type="transmembrane region" description="Helical" evidence="12">
    <location>
        <begin position="93"/>
        <end position="116"/>
    </location>
</feature>
<dbReference type="VEuPathDB" id="TriTrypDB:TcBrA4_0119320"/>
<dbReference type="InterPro" id="IPR001841">
    <property type="entry name" value="Znf_RING"/>
</dbReference>
<dbReference type="VEuPathDB" id="TriTrypDB:TCSYLVIO_007032"/>
<dbReference type="SUPFAM" id="SSF57850">
    <property type="entry name" value="RING/U-box"/>
    <property type="match status" value="1"/>
</dbReference>
<comment type="pathway">
    <text evidence="2">Protein modification; protein ubiquitination.</text>
</comment>
<gene>
    <name evidence="14" type="ORF">C3747_204g37</name>
</gene>
<dbReference type="GO" id="GO:0008270">
    <property type="term" value="F:zinc ion binding"/>
    <property type="evidence" value="ECO:0007669"/>
    <property type="project" value="UniProtKB-KW"/>
</dbReference>
<name>A0A2V2VZJ8_TRYCR</name>
<dbReference type="GO" id="GO:0061630">
    <property type="term" value="F:ubiquitin protein ligase activity"/>
    <property type="evidence" value="ECO:0007669"/>
    <property type="project" value="UniProtKB-EC"/>
</dbReference>
<accession>A0A2V2VZJ8</accession>
<keyword evidence="4 12" id="KW-0812">Transmembrane</keyword>
<dbReference type="Pfam" id="PF13639">
    <property type="entry name" value="zf-RING_2"/>
    <property type="match status" value="1"/>
</dbReference>
<dbReference type="CDD" id="cd16481">
    <property type="entry name" value="RING-H2_TTC3"/>
    <property type="match status" value="1"/>
</dbReference>
<comment type="caution">
    <text evidence="14">The sequence shown here is derived from an EMBL/GenBank/DDBJ whole genome shotgun (WGS) entry which is preliminary data.</text>
</comment>
<dbReference type="PANTHER" id="PTHR22763:SF184">
    <property type="entry name" value="E3 UBIQUITIN-PROTEIN LIGASE SYNOVIOLIN"/>
    <property type="match status" value="1"/>
</dbReference>
<dbReference type="SMR" id="A0A2V2VZJ8"/>
<dbReference type="InterPro" id="IPR057992">
    <property type="entry name" value="TPR_SYVN1_N"/>
</dbReference>
<feature type="transmembrane region" description="Helical" evidence="12">
    <location>
        <begin position="44"/>
        <end position="66"/>
    </location>
</feature>
<comment type="subcellular location">
    <subcellularLocation>
        <location evidence="1">Endomembrane system</location>
        <topology evidence="1">Multi-pass membrane protein</topology>
    </subcellularLocation>
</comment>
<dbReference type="InterPro" id="IPR050731">
    <property type="entry name" value="HRD1_E3_ubiq-ligases"/>
</dbReference>
<keyword evidence="5" id="KW-0479">Metal-binding</keyword>
<dbReference type="SMART" id="SM00184">
    <property type="entry name" value="RING"/>
    <property type="match status" value="1"/>
</dbReference>
<dbReference type="InterPro" id="IPR013083">
    <property type="entry name" value="Znf_RING/FYVE/PHD"/>
</dbReference>
<feature type="transmembrane region" description="Helical" evidence="12">
    <location>
        <begin position="179"/>
        <end position="199"/>
    </location>
</feature>
<dbReference type="Pfam" id="PF25563">
    <property type="entry name" value="TPR_SYVN1_N"/>
    <property type="match status" value="1"/>
</dbReference>
<feature type="region of interest" description="Disordered" evidence="11">
    <location>
        <begin position="357"/>
        <end position="380"/>
    </location>
</feature>
<evidence type="ECO:0000256" key="7">
    <source>
        <dbReference type="ARBA" id="ARBA00022833"/>
    </source>
</evidence>
<evidence type="ECO:0000256" key="4">
    <source>
        <dbReference type="ARBA" id="ARBA00022692"/>
    </source>
</evidence>
<dbReference type="VEuPathDB" id="TriTrypDB:TcCL_ESM04796"/>
<feature type="compositionally biased region" description="Basic and acidic residues" evidence="11">
    <location>
        <begin position="477"/>
        <end position="488"/>
    </location>
</feature>
<keyword evidence="8 12" id="KW-1133">Transmembrane helix</keyword>
<dbReference type="VEuPathDB" id="TriTrypDB:TcCLB.509945.10"/>
<dbReference type="VEuPathDB" id="TriTrypDB:BCY84_02090"/>
<dbReference type="PANTHER" id="PTHR22763">
    <property type="entry name" value="RING ZINC FINGER PROTEIN"/>
    <property type="match status" value="1"/>
</dbReference>
<dbReference type="VEuPathDB" id="TriTrypDB:TcG_04566"/>
<evidence type="ECO:0000256" key="5">
    <source>
        <dbReference type="ARBA" id="ARBA00022723"/>
    </source>
</evidence>
<dbReference type="VEuPathDB" id="TriTrypDB:C4B63_26g209"/>
<keyword evidence="7" id="KW-0862">Zinc</keyword>
<keyword evidence="3" id="KW-0808">Transferase</keyword>
<protein>
    <submittedName>
        <fullName evidence="14">Putative ERAD-associated E3 ubiquitin-protein ligase HRD1</fullName>
    </submittedName>
</protein>
<dbReference type="VEuPathDB" id="TriTrypDB:C3747_204g37"/>
<dbReference type="AlphaFoldDB" id="A0A2V2VZJ8"/>
<dbReference type="GO" id="GO:0005789">
    <property type="term" value="C:endoplasmic reticulum membrane"/>
    <property type="evidence" value="ECO:0007669"/>
    <property type="project" value="UniProtKB-SubCell"/>
</dbReference>
<feature type="transmembrane region" description="Helical" evidence="12">
    <location>
        <begin position="6"/>
        <end position="23"/>
    </location>
</feature>
<feature type="transmembrane region" description="Helical" evidence="12">
    <location>
        <begin position="137"/>
        <end position="159"/>
    </location>
</feature>
<dbReference type="VEuPathDB" id="TriTrypDB:TCDM_03146"/>
<evidence type="ECO:0000256" key="10">
    <source>
        <dbReference type="PROSITE-ProRule" id="PRU00175"/>
    </source>
</evidence>
<proteinExistence type="predicted"/>
<keyword evidence="9 12" id="KW-0472">Membrane</keyword>
<evidence type="ECO:0000256" key="3">
    <source>
        <dbReference type="ARBA" id="ARBA00022679"/>
    </source>
</evidence>
<dbReference type="OMA" id="ANLTMFT"/>
<sequence>MLSLNAYIFLSFLVPVVFVLDYANAYREYFTTVVELTNSSLFRLLCVNVFIATTFLFWLVACRVFFGKLNHTETELLRNSVPLYIAECVVGPFYFGVSVLGPFGVAALFTVVLALLHGVARERTTTLHVVESPAERLRMLSGLTLFFLLAMPLDLYVVFDVFVNTARDRDEYLTLKYSAAIMYLQFAISNINFLVRLLFTEVIGESDHGPLAFYAELFFSLLKSSVFIVSFTYVCIVSQAPFPLLRVLINSAVDVVKKIQSLVTYLSLTRFVHGMKNATEDILARDSCCAICQDEMKAEQNCKQLPCGHCYHEHCLRRWFEGMSTCPYCRADLLQHMRKANRSVHFIIFHNRRRNAGNNENTNNNINNNNNNNAATSSAVPPSFTREGNAVTDTLRNSAYEQLNPTEEEEIRRAYARYCDARIHAASRVTGTSNQTGEQLREPAASIGIVSSLLEARGEHATSETLFFADTGGSNDSRTDGGAREGETLKTGTDSDLIMRRKYLQQLDAYREYEEAIRKASETLRRRLLAIETSS</sequence>
<feature type="domain" description="RING-type" evidence="13">
    <location>
        <begin position="289"/>
        <end position="330"/>
    </location>
</feature>
<evidence type="ECO:0000256" key="11">
    <source>
        <dbReference type="SAM" id="MobiDB-lite"/>
    </source>
</evidence>
<evidence type="ECO:0000313" key="15">
    <source>
        <dbReference type="Proteomes" id="UP000246078"/>
    </source>
</evidence>
<evidence type="ECO:0000256" key="2">
    <source>
        <dbReference type="ARBA" id="ARBA00004906"/>
    </source>
</evidence>
<evidence type="ECO:0000256" key="9">
    <source>
        <dbReference type="ARBA" id="ARBA00023136"/>
    </source>
</evidence>
<evidence type="ECO:0000313" key="14">
    <source>
        <dbReference type="EMBL" id="PWV00893.1"/>
    </source>
</evidence>
<dbReference type="Gene3D" id="3.30.40.10">
    <property type="entry name" value="Zinc/RING finger domain, C3HC4 (zinc finger)"/>
    <property type="match status" value="1"/>
</dbReference>